<evidence type="ECO:0000313" key="3">
    <source>
        <dbReference type="EMBL" id="STY19105.1"/>
    </source>
</evidence>
<dbReference type="RefSeq" id="WP_058472737.1">
    <property type="nucleotide sequence ID" value="NZ_CAAAIL010000011.1"/>
</dbReference>
<dbReference type="Proteomes" id="UP000054639">
    <property type="component" value="Unassembled WGS sequence"/>
</dbReference>
<organism evidence="3 5">
    <name type="scientific">Legionella quateirensis</name>
    <dbReference type="NCBI Taxonomy" id="45072"/>
    <lineage>
        <taxon>Bacteria</taxon>
        <taxon>Pseudomonadati</taxon>
        <taxon>Pseudomonadota</taxon>
        <taxon>Gammaproteobacteria</taxon>
        <taxon>Legionellales</taxon>
        <taxon>Legionellaceae</taxon>
        <taxon>Legionella</taxon>
    </lineage>
</organism>
<protein>
    <submittedName>
        <fullName evidence="3">Uncharacterized protein</fullName>
    </submittedName>
</protein>
<name>A0A378KX02_9GAMM</name>
<keyword evidence="1" id="KW-0812">Transmembrane</keyword>
<gene>
    <name evidence="2" type="ORF">Lqua_0521</name>
    <name evidence="3" type="ORF">NCTC12376_02935</name>
</gene>
<evidence type="ECO:0000313" key="2">
    <source>
        <dbReference type="EMBL" id="KTD52688.1"/>
    </source>
</evidence>
<reference evidence="3 5" key="2">
    <citation type="submission" date="2018-06" db="EMBL/GenBank/DDBJ databases">
        <authorList>
            <consortium name="Pathogen Informatics"/>
            <person name="Doyle S."/>
        </authorList>
    </citation>
    <scope>NUCLEOTIDE SEQUENCE [LARGE SCALE GENOMIC DNA]</scope>
    <source>
        <strain evidence="3 5">NCTC12376</strain>
    </source>
</reference>
<dbReference type="EMBL" id="UGOW01000001">
    <property type="protein sequence ID" value="STY19105.1"/>
    <property type="molecule type" value="Genomic_DNA"/>
</dbReference>
<dbReference type="AlphaFoldDB" id="A0A378KX02"/>
<evidence type="ECO:0000256" key="1">
    <source>
        <dbReference type="SAM" id="Phobius"/>
    </source>
</evidence>
<keyword evidence="4" id="KW-1185">Reference proteome</keyword>
<reference evidence="2 4" key="1">
    <citation type="submission" date="2015-11" db="EMBL/GenBank/DDBJ databases">
        <title>Genomic analysis of 38 Legionella species identifies large and diverse effector repertoires.</title>
        <authorList>
            <person name="Burstein D."/>
            <person name="Amaro F."/>
            <person name="Zusman T."/>
            <person name="Lifshitz Z."/>
            <person name="Cohen O."/>
            <person name="Gilbert J.A."/>
            <person name="Pupko T."/>
            <person name="Shuman H.A."/>
            <person name="Segal G."/>
        </authorList>
    </citation>
    <scope>NUCLEOTIDE SEQUENCE [LARGE SCALE GENOMIC DNA]</scope>
    <source>
        <strain evidence="2 4">ATCC 49507</strain>
    </source>
</reference>
<proteinExistence type="predicted"/>
<dbReference type="STRING" id="45072.Lqua_0521"/>
<keyword evidence="1" id="KW-0472">Membrane</keyword>
<dbReference type="Proteomes" id="UP000254230">
    <property type="component" value="Unassembled WGS sequence"/>
</dbReference>
<evidence type="ECO:0000313" key="5">
    <source>
        <dbReference type="Proteomes" id="UP000254230"/>
    </source>
</evidence>
<evidence type="ECO:0000313" key="4">
    <source>
        <dbReference type="Proteomes" id="UP000054639"/>
    </source>
</evidence>
<dbReference type="EMBL" id="LNYR01000006">
    <property type="protein sequence ID" value="KTD52688.1"/>
    <property type="molecule type" value="Genomic_DNA"/>
</dbReference>
<sequence>MSARQQLSQFLQTHHMPYEIPAEIKDDEHVVNPILAVCEHLIHARPSLLKPGHLNNLESLMRVARDAHFFTGNYNGQQVSWRPLAFQLAITRLASETPSVLNQDTFDGICRITTANLDQRDIELVAQCFIYMNRRRLLTKTNIKDLVEKVINAPLRLKTGTLQLEISANGHTESVNGPDMNERSCAETLNNWLSACHWLRPADFSLMMRSACREDVLFIYMQKLFEKRLNTPANCQALIDSGISVDSIRNGLKVGTQKEFNESLFQICDLKLHGLKTKINSIKMGDDENAAFSIQNQALSVYKLLCSLRNSRETQCDPRKFLHTIVVIHNALPTQDNQPKQSDIDELIATGYGAKGHPSELWQTAGILMMSLGTAIATAAGIALCVSTLGIAAPLSISIAAVGVASVLTGAGFFAYGSTRSGLSKNIMDLTNAIQHPVPQSVFG</sequence>
<keyword evidence="1" id="KW-1133">Transmembrane helix</keyword>
<feature type="transmembrane region" description="Helical" evidence="1">
    <location>
        <begin position="395"/>
        <end position="416"/>
    </location>
</feature>
<accession>A0A378KX02</accession>
<dbReference type="OrthoDB" id="9925564at2"/>
<feature type="transmembrane region" description="Helical" evidence="1">
    <location>
        <begin position="365"/>
        <end position="389"/>
    </location>
</feature>